<dbReference type="InterPro" id="IPR035969">
    <property type="entry name" value="Rab-GAP_TBC_sf"/>
</dbReference>
<dbReference type="PROSITE" id="PS50086">
    <property type="entry name" value="TBC_RABGAP"/>
    <property type="match status" value="1"/>
</dbReference>
<dbReference type="SUPFAM" id="SSF47923">
    <property type="entry name" value="Ypt/Rab-GAP domain of gyp1p"/>
    <property type="match status" value="2"/>
</dbReference>
<feature type="region of interest" description="Disordered" evidence="1">
    <location>
        <begin position="23"/>
        <end position="138"/>
    </location>
</feature>
<protein>
    <submittedName>
        <fullName evidence="3">GTPase activating protein</fullName>
    </submittedName>
</protein>
<dbReference type="Pfam" id="PF00566">
    <property type="entry name" value="RabGAP-TBC"/>
    <property type="match status" value="1"/>
</dbReference>
<name>A0AAW0EKV1_9TRYP</name>
<sequence length="697" mass="73579">MYTAFLERILGYPASTAGEEVGTATAPAAGGGGVGGAGTAGSSSSSSLYKAATRPYRCSQGHLGGRPGSGDARSGDGDSASRRALSKVGGSSPTMPTQPAASTGASASRRDRPAAPTTPRTAASASPPGLGTPASRGSSFSTAAAGAAVSGEHVKRFEAALRADPVDVAQLRELSWLGCPVALRYEAWMFLTGCWTAQSATRQPTVSRRRIEYAAYIHSSYGIVDWDAVCAMVDSGVDTAVRRSTLKSLEIPPGATQVSGTPRDTSLTEFMSAAPGASQTLLRAASLATGGGGGGGGGVPLPRRPPHGLPRAGGSLDDVRSAVQPCARSGSAAPSPLPPTDAGTLESSLTSFSVAPSAAAVHLATPTAWAATVGESPSQQPQRASAAPPRLCSASLTLPASITGVASSVAGVGTGTAMGHQLSVSTMLGTKELQTLKQIRKDIPRMSGGHCYLRHPRVQGSIERVLFIWSLRHPACGYVQGMNDLVVPFAGVVLGHRFCPTCSITELHSYTEDILEELWSVSAVPVTQWINEVEADVYWMTSYLLNTMQDNYTSRHAGITAMMRHLATVVQAADAPLYHHLVDVMQLNFEQFPFRWMNCLLMRELTETQSLRLLDAYLSDEERRWSVTHVYVCAALLLRWGPQLMSFGEDYIAAMKFLQTPPTERLSFRDMQDVLSEGFVLQSLYEASLARLTTAVE</sequence>
<reference evidence="3 4" key="1">
    <citation type="journal article" date="2021" name="MBio">
        <title>A New Model Trypanosomatid, Novymonas esmeraldas: Genomic Perception of Its 'Candidatus Pandoraea novymonadis' Endosymbiont.</title>
        <authorList>
            <person name="Zakharova A."/>
            <person name="Saura A."/>
            <person name="Butenko A."/>
            <person name="Podesvova L."/>
            <person name="Warmusova S."/>
            <person name="Kostygov A.Y."/>
            <person name="Nenarokova A."/>
            <person name="Lukes J."/>
            <person name="Opperdoes F.R."/>
            <person name="Yurchenko V."/>
        </authorList>
    </citation>
    <scope>NUCLEOTIDE SEQUENCE [LARGE SCALE GENOMIC DNA]</scope>
    <source>
        <strain evidence="3 4">E262AT.01</strain>
    </source>
</reference>
<dbReference type="Proteomes" id="UP001430356">
    <property type="component" value="Unassembled WGS sequence"/>
</dbReference>
<dbReference type="PANTHER" id="PTHR22957:SF26">
    <property type="entry name" value="LD44506P"/>
    <property type="match status" value="1"/>
</dbReference>
<keyword evidence="4" id="KW-1185">Reference proteome</keyword>
<dbReference type="PANTHER" id="PTHR22957">
    <property type="entry name" value="TBC1 DOMAIN FAMILY MEMBER GTPASE-ACTIVATING PROTEIN"/>
    <property type="match status" value="1"/>
</dbReference>
<dbReference type="AlphaFoldDB" id="A0AAW0EKV1"/>
<feature type="region of interest" description="Disordered" evidence="1">
    <location>
        <begin position="286"/>
        <end position="344"/>
    </location>
</feature>
<dbReference type="InterPro" id="IPR000195">
    <property type="entry name" value="Rab-GAP-TBC_dom"/>
</dbReference>
<organism evidence="3 4">
    <name type="scientific">Novymonas esmeraldas</name>
    <dbReference type="NCBI Taxonomy" id="1808958"/>
    <lineage>
        <taxon>Eukaryota</taxon>
        <taxon>Discoba</taxon>
        <taxon>Euglenozoa</taxon>
        <taxon>Kinetoplastea</taxon>
        <taxon>Metakinetoplastina</taxon>
        <taxon>Trypanosomatida</taxon>
        <taxon>Trypanosomatidae</taxon>
        <taxon>Novymonas</taxon>
    </lineage>
</organism>
<feature type="domain" description="Rab-GAP TBC" evidence="2">
    <location>
        <begin position="178"/>
        <end position="621"/>
    </location>
</feature>
<evidence type="ECO:0000256" key="1">
    <source>
        <dbReference type="SAM" id="MobiDB-lite"/>
    </source>
</evidence>
<feature type="compositionally biased region" description="Gly residues" evidence="1">
    <location>
        <begin position="29"/>
        <end position="39"/>
    </location>
</feature>
<gene>
    <name evidence="3" type="ORF">NESM_000339900</name>
</gene>
<evidence type="ECO:0000313" key="4">
    <source>
        <dbReference type="Proteomes" id="UP001430356"/>
    </source>
</evidence>
<feature type="compositionally biased region" description="Polar residues" evidence="1">
    <location>
        <begin position="89"/>
        <end position="104"/>
    </location>
</feature>
<proteinExistence type="predicted"/>
<dbReference type="EMBL" id="JAECZO010000033">
    <property type="protein sequence ID" value="KAK7194251.1"/>
    <property type="molecule type" value="Genomic_DNA"/>
</dbReference>
<dbReference type="SMART" id="SM00164">
    <property type="entry name" value="TBC"/>
    <property type="match status" value="1"/>
</dbReference>
<comment type="caution">
    <text evidence="3">The sequence shown here is derived from an EMBL/GenBank/DDBJ whole genome shotgun (WGS) entry which is preliminary data.</text>
</comment>
<feature type="compositionally biased region" description="Gly residues" evidence="1">
    <location>
        <begin position="289"/>
        <end position="299"/>
    </location>
</feature>
<dbReference type="GO" id="GO:0005096">
    <property type="term" value="F:GTPase activator activity"/>
    <property type="evidence" value="ECO:0007669"/>
    <property type="project" value="TreeGrafter"/>
</dbReference>
<evidence type="ECO:0000313" key="3">
    <source>
        <dbReference type="EMBL" id="KAK7194251.1"/>
    </source>
</evidence>
<dbReference type="Gene3D" id="1.10.472.80">
    <property type="entry name" value="Ypt/Rab-GAP domain of gyp1p, domain 3"/>
    <property type="match status" value="1"/>
</dbReference>
<evidence type="ECO:0000259" key="2">
    <source>
        <dbReference type="PROSITE" id="PS50086"/>
    </source>
</evidence>
<feature type="compositionally biased region" description="Low complexity" evidence="1">
    <location>
        <begin position="114"/>
        <end position="138"/>
    </location>
</feature>
<dbReference type="Gene3D" id="1.10.8.270">
    <property type="entry name" value="putative rabgap domain of human tbc1 domain family member 14 like domains"/>
    <property type="match status" value="1"/>
</dbReference>
<accession>A0AAW0EKV1</accession>